<dbReference type="EMBL" id="JAJISD010000006">
    <property type="protein sequence ID" value="MCC8430480.1"/>
    <property type="molecule type" value="Genomic_DNA"/>
</dbReference>
<name>A0ABS8KWM5_9HYPH</name>
<evidence type="ECO:0000313" key="2">
    <source>
        <dbReference type="EMBL" id="MCC8430480.1"/>
    </source>
</evidence>
<comment type="caution">
    <text evidence="2">The sequence shown here is derived from an EMBL/GenBank/DDBJ whole genome shotgun (WGS) entry which is preliminary data.</text>
</comment>
<evidence type="ECO:0000256" key="1">
    <source>
        <dbReference type="SAM" id="Phobius"/>
    </source>
</evidence>
<dbReference type="RefSeq" id="WP_230551638.1">
    <property type="nucleotide sequence ID" value="NZ_JAJISD010000006.1"/>
</dbReference>
<feature type="transmembrane region" description="Helical" evidence="1">
    <location>
        <begin position="15"/>
        <end position="35"/>
    </location>
</feature>
<protein>
    <recommendedName>
        <fullName evidence="4">HIRAN domain-containing protein</fullName>
    </recommendedName>
</protein>
<proteinExistence type="predicted"/>
<evidence type="ECO:0008006" key="4">
    <source>
        <dbReference type="Google" id="ProtNLM"/>
    </source>
</evidence>
<gene>
    <name evidence="2" type="ORF">LJ725_16005</name>
</gene>
<keyword evidence="1" id="KW-0472">Membrane</keyword>
<sequence>MAAHGECIIGSLVEAVFAVIGLVAELVLGVIAGMFRPVIRAIRASLGTDRPSLPAEVKPRELPRDALEGIPAALQADKEAKAVLPPGWRDSYASISCDSEQIGSVVIGTEVRLILEPDNADRDDAVRAEIDLPDRSTVQIGYLRRGHDLGKNIAQGRVRCWFASRRRTLRAEGWEAVLFVAVYDP</sequence>
<keyword evidence="1" id="KW-0812">Transmembrane</keyword>
<reference evidence="2 3" key="1">
    <citation type="submission" date="2021-11" db="EMBL/GenBank/DDBJ databases">
        <authorList>
            <person name="Lee D.-H."/>
            <person name="Kim S.-B."/>
        </authorList>
    </citation>
    <scope>NUCLEOTIDE SEQUENCE [LARGE SCALE GENOMIC DNA]</scope>
    <source>
        <strain evidence="2 3">KCTC 52223</strain>
    </source>
</reference>
<dbReference type="Proteomes" id="UP001198862">
    <property type="component" value="Unassembled WGS sequence"/>
</dbReference>
<keyword evidence="1" id="KW-1133">Transmembrane helix</keyword>
<evidence type="ECO:0000313" key="3">
    <source>
        <dbReference type="Proteomes" id="UP001198862"/>
    </source>
</evidence>
<keyword evidence="3" id="KW-1185">Reference proteome</keyword>
<organism evidence="2 3">
    <name type="scientific">Reyranella aquatilis</name>
    <dbReference type="NCBI Taxonomy" id="2035356"/>
    <lineage>
        <taxon>Bacteria</taxon>
        <taxon>Pseudomonadati</taxon>
        <taxon>Pseudomonadota</taxon>
        <taxon>Alphaproteobacteria</taxon>
        <taxon>Hyphomicrobiales</taxon>
        <taxon>Reyranellaceae</taxon>
        <taxon>Reyranella</taxon>
    </lineage>
</organism>
<accession>A0ABS8KWM5</accession>